<name>A0A1D8UZ04_9PROT</name>
<organism evidence="1 2">
    <name type="scientific">Kozakia baliensis</name>
    <dbReference type="NCBI Taxonomy" id="153496"/>
    <lineage>
        <taxon>Bacteria</taxon>
        <taxon>Pseudomonadati</taxon>
        <taxon>Pseudomonadota</taxon>
        <taxon>Alphaproteobacteria</taxon>
        <taxon>Acetobacterales</taxon>
        <taxon>Acetobacteraceae</taxon>
        <taxon>Kozakia</taxon>
    </lineage>
</organism>
<keyword evidence="2" id="KW-1185">Reference proteome</keyword>
<protein>
    <submittedName>
        <fullName evidence="1">Uncharacterized protein</fullName>
    </submittedName>
</protein>
<gene>
    <name evidence="1" type="ORF">A0U89_16415</name>
</gene>
<sequence>MSKGQQRLGERLTKPIARAGVGEVYLWLLAHRDTIDEARALGIKWSEIIQAAREDGVTMEDCRSARISIQKSWKRVQRAWIVETQRRIEIENARAAARARTANSQVMPSRLPASWRPQFVESVESASPRPDPTDASQSAAATLKKSALMTTNSHMAASSNAGMTPAIPEGKTLADIAAEEMERQLRIEANRRAGYFGDK</sequence>
<keyword evidence="1" id="KW-0614">Plasmid</keyword>
<geneLocation type="plasmid" evidence="2">
    <name>pkb14400_4</name>
</geneLocation>
<dbReference type="KEGG" id="kba:A0U89_16415"/>
<dbReference type="AlphaFoldDB" id="A0A1D8UZ04"/>
<reference evidence="1 2" key="1">
    <citation type="journal article" date="2016" name="Microb. Cell Fact.">
        <title>Dissection of exopolysaccharide biosynthesis in Kozakia baliensis.</title>
        <authorList>
            <person name="Brandt J.U."/>
            <person name="Jakob F."/>
            <person name="Behr J."/>
            <person name="Geissler A.J."/>
            <person name="Vogel R.F."/>
        </authorList>
    </citation>
    <scope>NUCLEOTIDE SEQUENCE [LARGE SCALE GENOMIC DNA]</scope>
    <source>
        <strain evidence="1 2">DSM 14400</strain>
        <plasmid evidence="2">Plasmid pkb14400_4</plasmid>
    </source>
</reference>
<dbReference type="EMBL" id="CP014678">
    <property type="protein sequence ID" value="AOX18880.1"/>
    <property type="molecule type" value="Genomic_DNA"/>
</dbReference>
<accession>A0A1D8UZ04</accession>
<evidence type="ECO:0000313" key="1">
    <source>
        <dbReference type="EMBL" id="AOX18880.1"/>
    </source>
</evidence>
<dbReference type="Proteomes" id="UP000179145">
    <property type="component" value="Plasmid pKB14400_4"/>
</dbReference>
<evidence type="ECO:0000313" key="2">
    <source>
        <dbReference type="Proteomes" id="UP000179145"/>
    </source>
</evidence>
<proteinExistence type="predicted"/>
<dbReference type="RefSeq" id="WP_070404313.1">
    <property type="nucleotide sequence ID" value="NZ_BJVW01000024.1"/>
</dbReference>
<dbReference type="OrthoDB" id="7221219at2"/>